<feature type="repeat" description="ANK" evidence="3">
    <location>
        <begin position="1045"/>
        <end position="1077"/>
    </location>
</feature>
<dbReference type="PROSITE" id="PS50837">
    <property type="entry name" value="NACHT"/>
    <property type="match status" value="1"/>
</dbReference>
<reference evidence="6 7" key="1">
    <citation type="submission" date="2020-05" db="EMBL/GenBank/DDBJ databases">
        <title>Identification and distribution of gene clusters putatively required for synthesis of sphingolipid metabolism inhibitors in phylogenetically diverse species of the filamentous fungus Fusarium.</title>
        <authorList>
            <person name="Kim H.-S."/>
            <person name="Busman M."/>
            <person name="Brown D.W."/>
            <person name="Divon H."/>
            <person name="Uhlig S."/>
            <person name="Proctor R.H."/>
        </authorList>
    </citation>
    <scope>NUCLEOTIDE SEQUENCE [LARGE SCALE GENOMIC DNA]</scope>
    <source>
        <strain evidence="6 7">NRRL 66333</strain>
    </source>
</reference>
<feature type="repeat" description="ANK" evidence="3">
    <location>
        <begin position="1012"/>
        <end position="1044"/>
    </location>
</feature>
<dbReference type="RefSeq" id="XP_036537574.1">
    <property type="nucleotide sequence ID" value="XM_036685170.1"/>
</dbReference>
<dbReference type="Gene3D" id="1.25.40.20">
    <property type="entry name" value="Ankyrin repeat-containing domain"/>
    <property type="match status" value="3"/>
</dbReference>
<dbReference type="InterPro" id="IPR027417">
    <property type="entry name" value="P-loop_NTPase"/>
</dbReference>
<evidence type="ECO:0000256" key="1">
    <source>
        <dbReference type="ARBA" id="ARBA00022737"/>
    </source>
</evidence>
<dbReference type="Gene3D" id="3.40.50.300">
    <property type="entry name" value="P-loop containing nucleotide triphosphate hydrolases"/>
    <property type="match status" value="1"/>
</dbReference>
<dbReference type="PROSITE" id="PS50297">
    <property type="entry name" value="ANK_REP_REGION"/>
    <property type="match status" value="7"/>
</dbReference>
<protein>
    <submittedName>
        <fullName evidence="6">Ankyrin repeat domain protein</fullName>
    </submittedName>
</protein>
<keyword evidence="2 3" id="KW-0040">ANK repeat</keyword>
<dbReference type="SUPFAM" id="SSF52540">
    <property type="entry name" value="P-loop containing nucleoside triphosphate hydrolases"/>
    <property type="match status" value="1"/>
</dbReference>
<dbReference type="EMBL" id="JAAOAV010000080">
    <property type="protein sequence ID" value="KAF5604147.1"/>
    <property type="molecule type" value="Genomic_DNA"/>
</dbReference>
<dbReference type="SUPFAM" id="SSF48403">
    <property type="entry name" value="Ankyrin repeat"/>
    <property type="match status" value="2"/>
</dbReference>
<organism evidence="6 7">
    <name type="scientific">Gibberella subglutinans</name>
    <name type="common">Fusarium subglutinans</name>
    <dbReference type="NCBI Taxonomy" id="42677"/>
    <lineage>
        <taxon>Eukaryota</taxon>
        <taxon>Fungi</taxon>
        <taxon>Dikarya</taxon>
        <taxon>Ascomycota</taxon>
        <taxon>Pezizomycotina</taxon>
        <taxon>Sordariomycetes</taxon>
        <taxon>Hypocreomycetidae</taxon>
        <taxon>Hypocreales</taxon>
        <taxon>Nectriaceae</taxon>
        <taxon>Fusarium</taxon>
        <taxon>Fusarium fujikuroi species complex</taxon>
    </lineage>
</organism>
<feature type="repeat" description="ANK" evidence="3">
    <location>
        <begin position="760"/>
        <end position="792"/>
    </location>
</feature>
<feature type="repeat" description="ANK" evidence="3">
    <location>
        <begin position="793"/>
        <end position="825"/>
    </location>
</feature>
<dbReference type="OrthoDB" id="539213at2759"/>
<dbReference type="GeneID" id="59319888"/>
<keyword evidence="1" id="KW-0677">Repeat</keyword>
<name>A0A8H5PX96_GIBSU</name>
<feature type="compositionally biased region" description="Polar residues" evidence="4">
    <location>
        <begin position="103"/>
        <end position="113"/>
    </location>
</feature>
<gene>
    <name evidence="6" type="ORF">FSUBG_6920</name>
</gene>
<dbReference type="InterPro" id="IPR029498">
    <property type="entry name" value="HeLo_dom"/>
</dbReference>
<feature type="repeat" description="ANK" evidence="3">
    <location>
        <begin position="859"/>
        <end position="887"/>
    </location>
</feature>
<evidence type="ECO:0000256" key="4">
    <source>
        <dbReference type="SAM" id="MobiDB-lite"/>
    </source>
</evidence>
<dbReference type="InterPro" id="IPR002110">
    <property type="entry name" value="Ankyrin_rpt"/>
</dbReference>
<dbReference type="Pfam" id="PF24883">
    <property type="entry name" value="NPHP3_N"/>
    <property type="match status" value="1"/>
</dbReference>
<dbReference type="Pfam" id="PF12796">
    <property type="entry name" value="Ank_2"/>
    <property type="match status" value="3"/>
</dbReference>
<feature type="region of interest" description="Disordered" evidence="4">
    <location>
        <begin position="90"/>
        <end position="113"/>
    </location>
</feature>
<feature type="repeat" description="ANK" evidence="3">
    <location>
        <begin position="826"/>
        <end position="858"/>
    </location>
</feature>
<evidence type="ECO:0000313" key="6">
    <source>
        <dbReference type="EMBL" id="KAF5604147.1"/>
    </source>
</evidence>
<dbReference type="PANTHER" id="PTHR24173">
    <property type="entry name" value="ANKYRIN REPEAT CONTAINING"/>
    <property type="match status" value="1"/>
</dbReference>
<dbReference type="Gene3D" id="1.20.120.1020">
    <property type="entry name" value="Prion-inhibition and propagation, HeLo domain"/>
    <property type="match status" value="1"/>
</dbReference>
<feature type="repeat" description="ANK" evidence="3">
    <location>
        <begin position="1078"/>
        <end position="1110"/>
    </location>
</feature>
<dbReference type="SMART" id="SM00248">
    <property type="entry name" value="ANK"/>
    <property type="match status" value="11"/>
</dbReference>
<sequence>MEPVGLAVGLVGLFSTCMDVMQRVDSYRTAGRDSRQLDAQLNATMHLFERWGDGVGISKGKLSDNHHPDLDNPRTYAVIKGLLNSIKDFSATSNDPPSPGGLQKTTSFPTSGDITSHVPKISKWQKTAWALHGKLKQTSHVQALAGLVSDLYSVVPPNTKASIALTRSPSLKDLSISTTPQPYAEEIRELLQKIEEEMEDDKIRDLHLWLGAPPPSDVFSDSNDKRVEETCEWILHRDEFLEWQKPSSSSKLLWIRGPAGFGKTVLCARIVQEFERTAQEPVAFFFLSSRYDGHDDPFSAIRAWLTMMIQRSPGARDIVKKTRQTQHEPLASQATILQAFREVMVGVPGCILIMDGLDECAGMSSADTKSVPCFLQELHKATSNTETKILISSRGDPLIQQGLSDFTGCSEYTITPDDVGPDLMAYSSELVKAKLPNKDEPTRESIARKMAYRSNGQFQWVKLQEGSLRKGRSRKQLEREIDETPSGLDSLYDREWTRINSMADSDKDRALSLLRWTAFAFRPLTVFEITEAVLITDDIDELPLDEMPDCVDQDYVDSMILELCGSLIEVRRVSSSESTKSPERIHVSEEYSVGLQEVHLSHFSVKEYLLLKTFPGTNTLLSNEKLRVTNEDLHNSTLAKHCLRFINLRGAFESVKMNNNGRSGKHFVFYAMHYGFHHCRDVKSIDPELQQAGIALLNSRNQNWPFVKEFMKTELIGDDDPDFQDSSISPFVLAVFGGLTDAMAHLIREGSLDMNDRSFGNSTPLFLACASSRKDIVELLIDNGADINVRCYEGQTALHVSADNGDDGAIGLLLSKGADVSVVDDDGRTAFDVALAAGNTEAARLLVDGGADIHKETADGDTPLSMASCYGNVDLVKILIERGADVNQVVLNGKSSLLHAVENDHSEIVGLLIDKGAKPTSVRVDGRIFSLLDVAAGHGHVNTFKALVSKGAALTNPQPLFLATTYGHYHGFIQGFYGEFYLTSSYFPYSSYHKILELLLQSGTQVNTCDEDGDSPLYVASFIGLTDIVEILIKNGADVDIKSASGETPLHCCSRMGHLAVTQLLLQNGADIASKDNFGRTTLHNACKSGNMDIARLITDTMGPIDEPDLWGSTPLSIAARFGRVEIVRWLIGACAVDVKSRDKFAKNMKLISSLLTTLLAGSMVSAKYTTEIPDDAVWVTSWDELHAAPRFGGVLLPKYGGFVIEVDEKIVLATDEQMSKEVLDLLTHLEENDPQPEGEQTTPNKRDMEVRGYGNRCSHPPCFGPGLCSQYSHCHSMSQPNTEVHESTNTEATCCSSEDGIAYKDLSPDQKEISDILRNMDRDPDLLGLADLGKDGVFRFLDADRNIHYAVPLRPALIKALIDRLPYDPEVEKFWRGVDGTQVLEEQWYNPPEGILPPPLTEEERKEEREIMEKNRDKIDKIQEDLRNGIHRERLVFIESDNKLE</sequence>
<dbReference type="InterPro" id="IPR007111">
    <property type="entry name" value="NACHT_NTPase"/>
</dbReference>
<dbReference type="PANTHER" id="PTHR24173:SF74">
    <property type="entry name" value="ANKYRIN REPEAT DOMAIN-CONTAINING PROTEIN 16"/>
    <property type="match status" value="1"/>
</dbReference>
<dbReference type="PRINTS" id="PR01415">
    <property type="entry name" value="ANKYRIN"/>
</dbReference>
<comment type="caution">
    <text evidence="6">The sequence shown here is derived from an EMBL/GenBank/DDBJ whole genome shotgun (WGS) entry which is preliminary data.</text>
</comment>
<accession>A0A8H5PX96</accession>
<dbReference type="PROSITE" id="PS50088">
    <property type="entry name" value="ANK_REPEAT"/>
    <property type="match status" value="8"/>
</dbReference>
<evidence type="ECO:0000259" key="5">
    <source>
        <dbReference type="PROSITE" id="PS50837"/>
    </source>
</evidence>
<feature type="repeat" description="ANK" evidence="3">
    <location>
        <begin position="892"/>
        <end position="924"/>
    </location>
</feature>
<dbReference type="Pfam" id="PF14479">
    <property type="entry name" value="HeLo"/>
    <property type="match status" value="1"/>
</dbReference>
<evidence type="ECO:0000256" key="2">
    <source>
        <dbReference type="ARBA" id="ARBA00023043"/>
    </source>
</evidence>
<feature type="domain" description="NACHT" evidence="5">
    <location>
        <begin position="251"/>
        <end position="394"/>
    </location>
</feature>
<evidence type="ECO:0000256" key="3">
    <source>
        <dbReference type="PROSITE-ProRule" id="PRU00023"/>
    </source>
</evidence>
<evidence type="ECO:0000313" key="7">
    <source>
        <dbReference type="Proteomes" id="UP000547976"/>
    </source>
</evidence>
<dbReference type="InterPro" id="IPR038305">
    <property type="entry name" value="HeLo_sf"/>
</dbReference>
<dbReference type="InterPro" id="IPR036770">
    <property type="entry name" value="Ankyrin_rpt-contain_sf"/>
</dbReference>
<dbReference type="Proteomes" id="UP000547976">
    <property type="component" value="Unassembled WGS sequence"/>
</dbReference>
<dbReference type="InterPro" id="IPR056884">
    <property type="entry name" value="NPHP3-like_N"/>
</dbReference>
<proteinExistence type="predicted"/>
<keyword evidence="7" id="KW-1185">Reference proteome</keyword>
<dbReference type="Pfam" id="PF00023">
    <property type="entry name" value="Ank"/>
    <property type="match status" value="2"/>
</dbReference>